<dbReference type="Proteomes" id="UP000265618">
    <property type="component" value="Unassembled WGS sequence"/>
</dbReference>
<accession>A0A9K3GHB0</accession>
<comment type="caution">
    <text evidence="1">The sequence shown here is derived from an EMBL/GenBank/DDBJ whole genome shotgun (WGS) entry which is preliminary data.</text>
</comment>
<dbReference type="SUPFAM" id="SSF54637">
    <property type="entry name" value="Thioesterase/thiol ester dehydrase-isomerase"/>
    <property type="match status" value="1"/>
</dbReference>
<dbReference type="InterPro" id="IPR029069">
    <property type="entry name" value="HotDog_dom_sf"/>
</dbReference>
<dbReference type="OrthoDB" id="265761at2759"/>
<dbReference type="CDD" id="cd00586">
    <property type="entry name" value="4HBT"/>
    <property type="match status" value="1"/>
</dbReference>
<sequence length="374" mass="42962">MLGFYLVRVPYNLVRSLLSGPRVNPLSCFQWNSRVHISDVDYNMHMNNSRYFLSMELARNDFIARSGIWHSMVKGRVVPLIAGTHMQYRREIKLFQDYKIDTHVAYWDDKWLYLHQQFRTSEGTPCASAMLRIAATQNKRRVSPKVLIGHAIADMAMHNPQTRLIIDQITSNVFDERGHSNNATCLGTHCTEVVSVAEADPTERRVRTQRSQGADMLAQGGSMLTSFFRKVKDSLRRVVVEDRDQEDMPVSRRGRNVVRVASNSPARHNIATGDRLSALAEWSTFENVTATLTGHYKAKFDVAHPLYMERQVERFDQGDRATAEMGQVLYKAKASFVAHLNQAAEAKASRERGWEREREVQRVAKDWQEAYLRD</sequence>
<name>A0A9K3GHB0_9EUKA</name>
<evidence type="ECO:0000313" key="2">
    <source>
        <dbReference type="Proteomes" id="UP000265618"/>
    </source>
</evidence>
<dbReference type="PANTHER" id="PTHR12475:SF4">
    <property type="entry name" value="PROTEIN THEM6"/>
    <property type="match status" value="1"/>
</dbReference>
<organism evidence="1 2">
    <name type="scientific">Kipferlia bialata</name>
    <dbReference type="NCBI Taxonomy" id="797122"/>
    <lineage>
        <taxon>Eukaryota</taxon>
        <taxon>Metamonada</taxon>
        <taxon>Carpediemonas-like organisms</taxon>
        <taxon>Kipferlia</taxon>
    </lineage>
</organism>
<evidence type="ECO:0008006" key="3">
    <source>
        <dbReference type="Google" id="ProtNLM"/>
    </source>
</evidence>
<dbReference type="Gene3D" id="3.10.129.10">
    <property type="entry name" value="Hotdog Thioesterase"/>
    <property type="match status" value="1"/>
</dbReference>
<keyword evidence="2" id="KW-1185">Reference proteome</keyword>
<dbReference type="InterPro" id="IPR051490">
    <property type="entry name" value="THEM6_lcsJ_thioesterase"/>
</dbReference>
<gene>
    <name evidence="1" type="ORF">KIPB_003506</name>
</gene>
<proteinExistence type="predicted"/>
<dbReference type="EMBL" id="BDIP01000677">
    <property type="protein sequence ID" value="GIQ82380.1"/>
    <property type="molecule type" value="Genomic_DNA"/>
</dbReference>
<dbReference type="PANTHER" id="PTHR12475">
    <property type="match status" value="1"/>
</dbReference>
<evidence type="ECO:0000313" key="1">
    <source>
        <dbReference type="EMBL" id="GIQ82380.1"/>
    </source>
</evidence>
<protein>
    <recommendedName>
        <fullName evidence="3">Thioesterase</fullName>
    </recommendedName>
</protein>
<dbReference type="Pfam" id="PF13279">
    <property type="entry name" value="4HBT_2"/>
    <property type="match status" value="1"/>
</dbReference>
<reference evidence="1 2" key="1">
    <citation type="journal article" date="2018" name="PLoS ONE">
        <title>The draft genome of Kipferlia bialata reveals reductive genome evolution in fornicate parasites.</title>
        <authorList>
            <person name="Tanifuji G."/>
            <person name="Takabayashi S."/>
            <person name="Kume K."/>
            <person name="Takagi M."/>
            <person name="Nakayama T."/>
            <person name="Kamikawa R."/>
            <person name="Inagaki Y."/>
            <person name="Hashimoto T."/>
        </authorList>
    </citation>
    <scope>NUCLEOTIDE SEQUENCE [LARGE SCALE GENOMIC DNA]</scope>
    <source>
        <strain evidence="1">NY0173</strain>
    </source>
</reference>
<dbReference type="AlphaFoldDB" id="A0A9K3GHB0"/>